<dbReference type="EnsemblPlants" id="Kaladp0068s0030.1.v1.1">
    <property type="protein sequence ID" value="Kaladp0068s0030.1.v1.1"/>
    <property type="gene ID" value="Kaladp0068s0030.v1.1"/>
</dbReference>
<sequence>MGSTPDLYPLTSIQIGDTKSYLSQAYLYFAPMTKKFFILVDNQSWREKDHSTTIRIWGLVLTKYRMSPFRNTRALLKSQSLKHLSNNCLSNEKNIFKWMAMTCTNNLKRKAAFSFMDLRKVLHGFIVFEVSWNDVRGINYLNELQTDASMALEVKVIRKWEFSDINHALSCLPSWFSGTPPETQALQSSLVYLHGVVPCSSRYVAVSSGELILTNSFRSEVLCEDEFFDVVECTMDAYEDCSTELQEEKPKKEIVTDDIEVDPVGYNDKLLLIQFNDRDLPPKLRQIITSDLKLLTLLESGLPSWVIFLQSYPFFCKFYRPWMRPLVRTLYVIISLITLMIGFYDLYKNVPLLKATASHLCGPLFRWIEAWEMISRIQYLGTMLFLQNFQKSVQWLMTTMRMLKSTVFFVTQPLVGPLEELAEFISPTFSIFTETGGHLFGTVGSAIAYVCGLVVDLLETVFTPFGFLYSYLLTAVSFLWAVAYSLVELLIVPTQYCRIGATYMSSLVSDIYRSTIIGSSVMVRSAHHLKKVAKAKPSSSELSFWHSLSKDLLSKVFRALRSVIFGIAAFFTSCNRHRLSTYNYLNAMMWRLRLRLRLARCHCLNRAGSQSRSHDAQVYEECNRCK</sequence>
<evidence type="ECO:0000256" key="1">
    <source>
        <dbReference type="SAM" id="Phobius"/>
    </source>
</evidence>
<dbReference type="Gramene" id="Kaladp0068s0030.1.v1.1">
    <property type="protein sequence ID" value="Kaladp0068s0030.1.v1.1"/>
    <property type="gene ID" value="Kaladp0068s0030.v1.1"/>
</dbReference>
<feature type="transmembrane region" description="Helical" evidence="1">
    <location>
        <begin position="465"/>
        <end position="487"/>
    </location>
</feature>
<feature type="transmembrane region" description="Helical" evidence="1">
    <location>
        <begin position="326"/>
        <end position="344"/>
    </location>
</feature>
<dbReference type="AlphaFoldDB" id="A0A7N0UHQ5"/>
<keyword evidence="1" id="KW-0812">Transmembrane</keyword>
<keyword evidence="3" id="KW-1185">Reference proteome</keyword>
<keyword evidence="1" id="KW-0472">Membrane</keyword>
<protein>
    <submittedName>
        <fullName evidence="2">Uncharacterized protein</fullName>
    </submittedName>
</protein>
<reference evidence="2" key="1">
    <citation type="submission" date="2021-01" db="UniProtKB">
        <authorList>
            <consortium name="EnsemblPlants"/>
        </authorList>
    </citation>
    <scope>IDENTIFICATION</scope>
</reference>
<dbReference type="Proteomes" id="UP000594263">
    <property type="component" value="Unplaced"/>
</dbReference>
<dbReference type="OMA" id="HEPCHCN"/>
<feature type="transmembrane region" description="Helical" evidence="1">
    <location>
        <begin position="439"/>
        <end position="458"/>
    </location>
</feature>
<evidence type="ECO:0000313" key="2">
    <source>
        <dbReference type="EnsemblPlants" id="Kaladp0068s0030.1.v1.1"/>
    </source>
</evidence>
<dbReference type="PANTHER" id="PTHR34553:SF8">
    <property type="match status" value="1"/>
</dbReference>
<keyword evidence="1" id="KW-1133">Transmembrane helix</keyword>
<name>A0A7N0UHQ5_KALFE</name>
<evidence type="ECO:0000313" key="3">
    <source>
        <dbReference type="Proteomes" id="UP000594263"/>
    </source>
</evidence>
<organism evidence="2 3">
    <name type="scientific">Kalanchoe fedtschenkoi</name>
    <name type="common">Lavender scallops</name>
    <name type="synonym">South American air plant</name>
    <dbReference type="NCBI Taxonomy" id="63787"/>
    <lineage>
        <taxon>Eukaryota</taxon>
        <taxon>Viridiplantae</taxon>
        <taxon>Streptophyta</taxon>
        <taxon>Embryophyta</taxon>
        <taxon>Tracheophyta</taxon>
        <taxon>Spermatophyta</taxon>
        <taxon>Magnoliopsida</taxon>
        <taxon>eudicotyledons</taxon>
        <taxon>Gunneridae</taxon>
        <taxon>Pentapetalae</taxon>
        <taxon>Saxifragales</taxon>
        <taxon>Crassulaceae</taxon>
        <taxon>Kalanchoe</taxon>
    </lineage>
</organism>
<accession>A0A7N0UHQ5</accession>
<dbReference type="PANTHER" id="PTHR34553">
    <property type="entry name" value="OS05G0597400 PROTEIN"/>
    <property type="match status" value="1"/>
</dbReference>
<proteinExistence type="predicted"/>